<sequence length="130" mass="14661">MSMWMFLPVSLPVFTITGIWVVYAMSLYNQHVCPVQNWLYNESCEEPLQLQRGPVLCCTLDNIPLISKCGTLPPESCFFSLICSTGSFMGECQCRLRNQKCVSILNTAKTPNLTKSIYLIFSQDVSAHLI</sequence>
<dbReference type="GO" id="GO:0012505">
    <property type="term" value="C:endomembrane system"/>
    <property type="evidence" value="ECO:0007669"/>
    <property type="project" value="UniProtKB-SubCell"/>
</dbReference>
<evidence type="ECO:0000313" key="8">
    <source>
        <dbReference type="Proteomes" id="UP000257200"/>
    </source>
</evidence>
<keyword evidence="3" id="KW-0812">Transmembrane</keyword>
<keyword evidence="8" id="KW-1185">Reference proteome</keyword>
<reference evidence="7" key="2">
    <citation type="submission" date="2025-09" db="UniProtKB">
        <authorList>
            <consortium name="Ensembl"/>
        </authorList>
    </citation>
    <scope>IDENTIFICATION</scope>
</reference>
<keyword evidence="5" id="KW-0472">Membrane</keyword>
<protein>
    <submittedName>
        <fullName evidence="7">Transmembrane protein 150A-like</fullName>
    </submittedName>
</protein>
<evidence type="ECO:0000256" key="2">
    <source>
        <dbReference type="ARBA" id="ARBA00006565"/>
    </source>
</evidence>
<comment type="similarity">
    <text evidence="2">Belongs to the DRAM/TMEM150 family.</text>
</comment>
<evidence type="ECO:0000256" key="3">
    <source>
        <dbReference type="ARBA" id="ARBA00022692"/>
    </source>
</evidence>
<dbReference type="GeneTree" id="ENSGT01030000234578"/>
<evidence type="ECO:0000313" key="7">
    <source>
        <dbReference type="Ensembl" id="ENSAPOP00000027702.1"/>
    </source>
</evidence>
<dbReference type="AlphaFoldDB" id="A0A3Q1GJU5"/>
<accession>A0A3Q1GJU5</accession>
<evidence type="ECO:0000256" key="4">
    <source>
        <dbReference type="ARBA" id="ARBA00022989"/>
    </source>
</evidence>
<feature type="domain" description="CWH43-like N-terminal" evidence="6">
    <location>
        <begin position="4"/>
        <end position="90"/>
    </location>
</feature>
<dbReference type="PANTHER" id="PTHR21324:SF9">
    <property type="entry name" value="TRANSMEMBRANE PROTEIN 150A"/>
    <property type="match status" value="1"/>
</dbReference>
<dbReference type="Pfam" id="PF10277">
    <property type="entry name" value="Frag1"/>
    <property type="match status" value="1"/>
</dbReference>
<proteinExistence type="inferred from homology"/>
<dbReference type="InterPro" id="IPR050911">
    <property type="entry name" value="DRAM/TMEM150_Autophagy_Mod"/>
</dbReference>
<dbReference type="InParanoid" id="A0A3Q1GJU5"/>
<comment type="subcellular location">
    <subcellularLocation>
        <location evidence="1">Endomembrane system</location>
        <topology evidence="1">Multi-pass membrane protein</topology>
    </subcellularLocation>
</comment>
<keyword evidence="4" id="KW-1133">Transmembrane helix</keyword>
<organism evidence="7 8">
    <name type="scientific">Acanthochromis polyacanthus</name>
    <name type="common">spiny chromis</name>
    <dbReference type="NCBI Taxonomy" id="80966"/>
    <lineage>
        <taxon>Eukaryota</taxon>
        <taxon>Metazoa</taxon>
        <taxon>Chordata</taxon>
        <taxon>Craniata</taxon>
        <taxon>Vertebrata</taxon>
        <taxon>Euteleostomi</taxon>
        <taxon>Actinopterygii</taxon>
        <taxon>Neopterygii</taxon>
        <taxon>Teleostei</taxon>
        <taxon>Neoteleostei</taxon>
        <taxon>Acanthomorphata</taxon>
        <taxon>Ovalentaria</taxon>
        <taxon>Pomacentridae</taxon>
        <taxon>Acanthochromis</taxon>
    </lineage>
</organism>
<dbReference type="Ensembl" id="ENSAPOT00000000546.1">
    <property type="protein sequence ID" value="ENSAPOP00000027702.1"/>
    <property type="gene ID" value="ENSAPOG00000012416.1"/>
</dbReference>
<evidence type="ECO:0000259" key="6">
    <source>
        <dbReference type="Pfam" id="PF10277"/>
    </source>
</evidence>
<name>A0A3Q1GJU5_9TELE</name>
<evidence type="ECO:0000256" key="5">
    <source>
        <dbReference type="ARBA" id="ARBA00023136"/>
    </source>
</evidence>
<dbReference type="Proteomes" id="UP000257200">
    <property type="component" value="Unplaced"/>
</dbReference>
<dbReference type="InterPro" id="IPR019402">
    <property type="entry name" value="CWH43_N"/>
</dbReference>
<evidence type="ECO:0000256" key="1">
    <source>
        <dbReference type="ARBA" id="ARBA00004127"/>
    </source>
</evidence>
<dbReference type="PANTHER" id="PTHR21324">
    <property type="entry name" value="FASTING-INDUCIBLE INTEGRAL MEMBRANE PROTEIN TM6P1-RELATED"/>
    <property type="match status" value="1"/>
</dbReference>
<reference evidence="7" key="1">
    <citation type="submission" date="2025-08" db="UniProtKB">
        <authorList>
            <consortium name="Ensembl"/>
        </authorList>
    </citation>
    <scope>IDENTIFICATION</scope>
</reference>